<organism evidence="1 2">
    <name type="scientific">Hyphomicrobium nitrativorans NL23</name>
    <dbReference type="NCBI Taxonomy" id="1029756"/>
    <lineage>
        <taxon>Bacteria</taxon>
        <taxon>Pseudomonadati</taxon>
        <taxon>Pseudomonadota</taxon>
        <taxon>Alphaproteobacteria</taxon>
        <taxon>Hyphomicrobiales</taxon>
        <taxon>Hyphomicrobiaceae</taxon>
        <taxon>Hyphomicrobium</taxon>
    </lineage>
</organism>
<accession>V5SKE7</accession>
<dbReference type="Proteomes" id="UP000018542">
    <property type="component" value="Chromosome"/>
</dbReference>
<proteinExistence type="predicted"/>
<dbReference type="KEGG" id="hni:W911_16895"/>
<keyword evidence="2" id="KW-1185">Reference proteome</keyword>
<dbReference type="PATRIC" id="fig|1029756.8.peg.3518"/>
<evidence type="ECO:0000313" key="2">
    <source>
        <dbReference type="Proteomes" id="UP000018542"/>
    </source>
</evidence>
<dbReference type="AlphaFoldDB" id="V5SKE7"/>
<sequence>MDDDVRPYQIRLSTGFWRKVDEWRRVQPDIPTRAEAIRRLVEIGLTTEKNKSKQ</sequence>
<gene>
    <name evidence="1" type="ORF">W911_16895</name>
</gene>
<dbReference type="HOGENOM" id="CLU_3044213_0_0_5"/>
<evidence type="ECO:0000313" key="1">
    <source>
        <dbReference type="EMBL" id="AHB50449.1"/>
    </source>
</evidence>
<name>V5SKE7_9HYPH</name>
<reference evidence="1 2" key="1">
    <citation type="journal article" date="2014" name="Genome Announc.">
        <title>Complete Genome Sequence of Hyphomicrobium nitrativorans Strain NL23, a Denitrifying Bacterium Isolated from Biofilm of a Methanol-Fed Denitrification System Treating Seawater at the Montreal Biodome.</title>
        <authorList>
            <person name="Martineau C."/>
            <person name="Villeneuve C."/>
            <person name="Mauffrey F."/>
            <person name="Villemur R."/>
        </authorList>
    </citation>
    <scope>NUCLEOTIDE SEQUENCE [LARGE SCALE GENOMIC DNA]</scope>
    <source>
        <strain evidence="1">NL23</strain>
    </source>
</reference>
<protein>
    <submittedName>
        <fullName evidence="1">Uncharacterized protein</fullName>
    </submittedName>
</protein>
<dbReference type="EMBL" id="CP006912">
    <property type="protein sequence ID" value="AHB50449.1"/>
    <property type="molecule type" value="Genomic_DNA"/>
</dbReference>